<dbReference type="InterPro" id="IPR023058">
    <property type="entry name" value="PPIase_PpiC_CS"/>
</dbReference>
<dbReference type="Gene3D" id="1.10.4030.10">
    <property type="entry name" value="Porin chaperone SurA, peptide-binding domain"/>
    <property type="match status" value="1"/>
</dbReference>
<evidence type="ECO:0000256" key="1">
    <source>
        <dbReference type="ARBA" id="ARBA00004382"/>
    </source>
</evidence>
<dbReference type="Pfam" id="PF13624">
    <property type="entry name" value="SurA_N_3"/>
    <property type="match status" value="1"/>
</dbReference>
<evidence type="ECO:0000256" key="7">
    <source>
        <dbReference type="ARBA" id="ARBA00023186"/>
    </source>
</evidence>
<evidence type="ECO:0000256" key="6">
    <source>
        <dbReference type="ARBA" id="ARBA00023136"/>
    </source>
</evidence>
<keyword evidence="2" id="KW-1003">Cell membrane</keyword>
<dbReference type="Proteomes" id="UP000886829">
    <property type="component" value="Unassembled WGS sequence"/>
</dbReference>
<dbReference type="PANTHER" id="PTHR47529:SF1">
    <property type="entry name" value="PERIPLASMIC CHAPERONE PPID"/>
    <property type="match status" value="1"/>
</dbReference>
<keyword evidence="11" id="KW-0697">Rotamase</keyword>
<evidence type="ECO:0000256" key="10">
    <source>
        <dbReference type="ARBA" id="ARBA00042775"/>
    </source>
</evidence>
<comment type="similarity">
    <text evidence="8">Belongs to the PpiD chaperone family.</text>
</comment>
<accession>A0A9D2B0A9</accession>
<evidence type="ECO:0000256" key="3">
    <source>
        <dbReference type="ARBA" id="ARBA00022519"/>
    </source>
</evidence>
<evidence type="ECO:0000313" key="14">
    <source>
        <dbReference type="Proteomes" id="UP000886829"/>
    </source>
</evidence>
<keyword evidence="5" id="KW-1133">Transmembrane helix</keyword>
<keyword evidence="4" id="KW-0812">Transmembrane</keyword>
<proteinExistence type="inferred from homology"/>
<name>A0A9D2B0A9_9GAMM</name>
<dbReference type="InterPro" id="IPR052029">
    <property type="entry name" value="PpiD_chaperone"/>
</dbReference>
<evidence type="ECO:0000256" key="9">
    <source>
        <dbReference type="ARBA" id="ARBA00040743"/>
    </source>
</evidence>
<dbReference type="GO" id="GO:0005886">
    <property type="term" value="C:plasma membrane"/>
    <property type="evidence" value="ECO:0007669"/>
    <property type="project" value="UniProtKB-SubCell"/>
</dbReference>
<keyword evidence="11" id="KW-0413">Isomerase</keyword>
<evidence type="ECO:0000256" key="4">
    <source>
        <dbReference type="ARBA" id="ARBA00022692"/>
    </source>
</evidence>
<dbReference type="PROSITE" id="PS01096">
    <property type="entry name" value="PPIC_PPIASE_1"/>
    <property type="match status" value="1"/>
</dbReference>
<dbReference type="Pfam" id="PF13145">
    <property type="entry name" value="Rotamase_2"/>
    <property type="match status" value="1"/>
</dbReference>
<evidence type="ECO:0000256" key="8">
    <source>
        <dbReference type="ARBA" id="ARBA00038408"/>
    </source>
</evidence>
<evidence type="ECO:0000259" key="12">
    <source>
        <dbReference type="PROSITE" id="PS50198"/>
    </source>
</evidence>
<dbReference type="InterPro" id="IPR046357">
    <property type="entry name" value="PPIase_dom_sf"/>
</dbReference>
<reference evidence="13" key="2">
    <citation type="submission" date="2021-04" db="EMBL/GenBank/DDBJ databases">
        <authorList>
            <person name="Gilroy R."/>
        </authorList>
    </citation>
    <scope>NUCLEOTIDE SEQUENCE</scope>
    <source>
        <strain evidence="13">USASDec5-558</strain>
    </source>
</reference>
<dbReference type="PROSITE" id="PS50198">
    <property type="entry name" value="PPIC_PPIASE_2"/>
    <property type="match status" value="1"/>
</dbReference>
<gene>
    <name evidence="13" type="ORF">H9850_03170</name>
</gene>
<dbReference type="SUPFAM" id="SSF54534">
    <property type="entry name" value="FKBP-like"/>
    <property type="match status" value="1"/>
</dbReference>
<dbReference type="EMBL" id="DXEV01000061">
    <property type="protein sequence ID" value="HIX56455.1"/>
    <property type="molecule type" value="Genomic_DNA"/>
</dbReference>
<dbReference type="AlphaFoldDB" id="A0A9D2B0A9"/>
<dbReference type="PANTHER" id="PTHR47529">
    <property type="entry name" value="PEPTIDYL-PROLYL CIS-TRANS ISOMERASE D"/>
    <property type="match status" value="1"/>
</dbReference>
<protein>
    <recommendedName>
        <fullName evidence="9">Periplasmic chaperone PpiD</fullName>
    </recommendedName>
    <alternativeName>
        <fullName evidence="10">Periplasmic folding chaperone</fullName>
    </alternativeName>
</protein>
<dbReference type="InterPro" id="IPR027304">
    <property type="entry name" value="Trigger_fact/SurA_dom_sf"/>
</dbReference>
<evidence type="ECO:0000256" key="2">
    <source>
        <dbReference type="ARBA" id="ARBA00022475"/>
    </source>
</evidence>
<dbReference type="Gene3D" id="3.10.50.40">
    <property type="match status" value="1"/>
</dbReference>
<evidence type="ECO:0000256" key="5">
    <source>
        <dbReference type="ARBA" id="ARBA00022989"/>
    </source>
</evidence>
<reference evidence="13" key="1">
    <citation type="journal article" date="2021" name="PeerJ">
        <title>Extensive microbial diversity within the chicken gut microbiome revealed by metagenomics and culture.</title>
        <authorList>
            <person name="Gilroy R."/>
            <person name="Ravi A."/>
            <person name="Getino M."/>
            <person name="Pursley I."/>
            <person name="Horton D.L."/>
            <person name="Alikhan N.F."/>
            <person name="Baker D."/>
            <person name="Gharbi K."/>
            <person name="Hall N."/>
            <person name="Watson M."/>
            <person name="Adriaenssens E.M."/>
            <person name="Foster-Nyarko E."/>
            <person name="Jarju S."/>
            <person name="Secka A."/>
            <person name="Antonio M."/>
            <person name="Oren A."/>
            <person name="Chaudhuri R.R."/>
            <person name="La Ragione R."/>
            <person name="Hildebrand F."/>
            <person name="Pallen M.J."/>
        </authorList>
    </citation>
    <scope>NUCLEOTIDE SEQUENCE</scope>
    <source>
        <strain evidence="13">USASDec5-558</strain>
    </source>
</reference>
<sequence length="639" mass="71328">MLSDKLQAGAHSKLFKALLALIVISFVLTSVGSYLIPRLNTDPVTIGEYKISSNEWTEQYNRRAQQLHRYGPQAAALLENPQYVVELKKQVLESMINNVAFNSAVWDMNVRIGDEQVRDVIRNTPAFQKDGHFNNDLYLATVRNMGMNPEYFGEQLRVSLMSEAVSRPLLDTASTPMPYELRTIAALLAQRRTVNLYTVDSEAIAKDITVTETEAQNYYEQNHDKFMAPANVRFNYLLLSLEELKDKVEVSEDKVSEFYDLYHEDFALPEQRRIAHIIIRANSEDAAERVQAVEKALAAGEKFSAVAAKYSDDAATKDRGGEMGVYKRGELAANLDAAAFALAAVGDVSPKIEDNYGTHFVSLLEVVPAHTPELSEIKQEVQTAYINAQARELFNSQITTMSDMSFENPDSLDVTAEALQLKIQDSGNLDQGDLHAKWPLNTKAVQDLAFNEEVYTSGVNSQVINIDEDNAIVINVVDHHDRSLRDFAEVKTDAFTQVRAQKINDQAYATLEQTAKALQQDPNAALPENVSVKPNVEIAIGTASVAPEFSQAIFALPRNENLAYTIDINNDVETLAVLQKVEEGDAATLQTFEQILGSQYRQYLGLNAQNAIYRQARALNEIEYNQEAINLVTRTDDLN</sequence>
<keyword evidence="7" id="KW-0143">Chaperone</keyword>
<dbReference type="GO" id="GO:0003755">
    <property type="term" value="F:peptidyl-prolyl cis-trans isomerase activity"/>
    <property type="evidence" value="ECO:0007669"/>
    <property type="project" value="UniProtKB-KW"/>
</dbReference>
<comment type="caution">
    <text evidence="13">The sequence shown here is derived from an EMBL/GenBank/DDBJ whole genome shotgun (WGS) entry which is preliminary data.</text>
</comment>
<evidence type="ECO:0000313" key="13">
    <source>
        <dbReference type="EMBL" id="HIX56455.1"/>
    </source>
</evidence>
<dbReference type="SUPFAM" id="SSF109998">
    <property type="entry name" value="Triger factor/SurA peptide-binding domain-like"/>
    <property type="match status" value="1"/>
</dbReference>
<evidence type="ECO:0000256" key="11">
    <source>
        <dbReference type="PROSITE-ProRule" id="PRU00278"/>
    </source>
</evidence>
<comment type="subcellular location">
    <subcellularLocation>
        <location evidence="1">Cell inner membrane</location>
        <topology evidence="1">Single-pass type II membrane protein</topology>
        <orientation evidence="1">Periplasmic side</orientation>
    </subcellularLocation>
</comment>
<organism evidence="13 14">
    <name type="scientific">Candidatus Anaerobiospirillum pullistercoris</name>
    <dbReference type="NCBI Taxonomy" id="2838452"/>
    <lineage>
        <taxon>Bacteria</taxon>
        <taxon>Pseudomonadati</taxon>
        <taxon>Pseudomonadota</taxon>
        <taxon>Gammaproteobacteria</taxon>
        <taxon>Aeromonadales</taxon>
        <taxon>Succinivibrionaceae</taxon>
        <taxon>Anaerobiospirillum</taxon>
    </lineage>
</organism>
<feature type="domain" description="PpiC" evidence="12">
    <location>
        <begin position="269"/>
        <end position="365"/>
    </location>
</feature>
<keyword evidence="3" id="KW-0997">Cell inner membrane</keyword>
<keyword evidence="6" id="KW-0472">Membrane</keyword>
<dbReference type="InterPro" id="IPR000297">
    <property type="entry name" value="PPIase_PpiC"/>
</dbReference>